<dbReference type="OrthoDB" id="9794786at2"/>
<sequence length="136" mass="15015">MANYKIENVEGIGPVIGEKLRQAGVADTDALLAACRTPAQRKELAEKADLTTQQILKFANMVDLYRISGVGSEYAELLEAAGVDTVPELAQRRPDNLAKAMTEVNDQKKLVRRSPSESEVAKWVAQAKELPRMLEY</sequence>
<name>A0A2R4XF30_9BURK</name>
<organism evidence="2 3">
    <name type="scientific">Orrella marina</name>
    <dbReference type="NCBI Taxonomy" id="2163011"/>
    <lineage>
        <taxon>Bacteria</taxon>
        <taxon>Pseudomonadati</taxon>
        <taxon>Pseudomonadota</taxon>
        <taxon>Betaproteobacteria</taxon>
        <taxon>Burkholderiales</taxon>
        <taxon>Alcaligenaceae</taxon>
        <taxon>Orrella</taxon>
    </lineage>
</organism>
<dbReference type="AlphaFoldDB" id="A0A2R4XF30"/>
<dbReference type="InterPro" id="IPR025567">
    <property type="entry name" value="DUF4332"/>
</dbReference>
<dbReference type="EMBL" id="CP028901">
    <property type="protein sequence ID" value="AWB32416.1"/>
    <property type="molecule type" value="Genomic_DNA"/>
</dbReference>
<dbReference type="Proteomes" id="UP000244571">
    <property type="component" value="Chromosome"/>
</dbReference>
<dbReference type="RefSeq" id="WP_108619857.1">
    <property type="nucleotide sequence ID" value="NZ_CP028901.1"/>
</dbReference>
<evidence type="ECO:0000313" key="2">
    <source>
        <dbReference type="EMBL" id="AWB32416.1"/>
    </source>
</evidence>
<dbReference type="KEGG" id="boz:DBV39_00350"/>
<dbReference type="Gene3D" id="1.10.150.20">
    <property type="entry name" value="5' to 3' exonuclease, C-terminal subdomain"/>
    <property type="match status" value="2"/>
</dbReference>
<keyword evidence="3" id="KW-1185">Reference proteome</keyword>
<accession>A0A2R4XF30</accession>
<dbReference type="Pfam" id="PF14229">
    <property type="entry name" value="DUF4332"/>
    <property type="match status" value="1"/>
</dbReference>
<feature type="domain" description="DUF4332" evidence="1">
    <location>
        <begin position="10"/>
        <end position="130"/>
    </location>
</feature>
<evidence type="ECO:0000259" key="1">
    <source>
        <dbReference type="Pfam" id="PF14229"/>
    </source>
</evidence>
<gene>
    <name evidence="2" type="ORF">DBV39_00350</name>
</gene>
<reference evidence="2 3" key="1">
    <citation type="submission" date="2018-04" db="EMBL/GenBank/DDBJ databases">
        <title>Bordetella sp. HZ20 isolated from seawater.</title>
        <authorList>
            <person name="Sun C."/>
        </authorList>
    </citation>
    <scope>NUCLEOTIDE SEQUENCE [LARGE SCALE GENOMIC DNA]</scope>
    <source>
        <strain evidence="2 3">HZ20</strain>
    </source>
</reference>
<evidence type="ECO:0000313" key="3">
    <source>
        <dbReference type="Proteomes" id="UP000244571"/>
    </source>
</evidence>
<proteinExistence type="predicted"/>
<protein>
    <submittedName>
        <fullName evidence="2">DUF4332 domain-containing protein</fullName>
    </submittedName>
</protein>